<accession>A0ABD3HIL3</accession>
<reference evidence="1 2" key="1">
    <citation type="submission" date="2024-09" db="EMBL/GenBank/DDBJ databases">
        <title>Chromosome-scale assembly of Riccia sorocarpa.</title>
        <authorList>
            <person name="Paukszto L."/>
        </authorList>
    </citation>
    <scope>NUCLEOTIDE SEQUENCE [LARGE SCALE GENOMIC DNA]</scope>
    <source>
        <strain evidence="1">LP-2024</strain>
        <tissue evidence="1">Aerial parts of the thallus</tissue>
    </source>
</reference>
<evidence type="ECO:0000313" key="2">
    <source>
        <dbReference type="Proteomes" id="UP001633002"/>
    </source>
</evidence>
<comment type="caution">
    <text evidence="1">The sequence shown here is derived from an EMBL/GenBank/DDBJ whole genome shotgun (WGS) entry which is preliminary data.</text>
</comment>
<dbReference type="EMBL" id="JBJQOH010000003">
    <property type="protein sequence ID" value="KAL3691268.1"/>
    <property type="molecule type" value="Genomic_DNA"/>
</dbReference>
<name>A0ABD3HIL3_9MARC</name>
<organism evidence="1 2">
    <name type="scientific">Riccia sorocarpa</name>
    <dbReference type="NCBI Taxonomy" id="122646"/>
    <lineage>
        <taxon>Eukaryota</taxon>
        <taxon>Viridiplantae</taxon>
        <taxon>Streptophyta</taxon>
        <taxon>Embryophyta</taxon>
        <taxon>Marchantiophyta</taxon>
        <taxon>Marchantiopsida</taxon>
        <taxon>Marchantiidae</taxon>
        <taxon>Marchantiales</taxon>
        <taxon>Ricciaceae</taxon>
        <taxon>Riccia</taxon>
    </lineage>
</organism>
<protein>
    <submittedName>
        <fullName evidence="1">Uncharacterized protein</fullName>
    </submittedName>
</protein>
<proteinExistence type="predicted"/>
<evidence type="ECO:0000313" key="1">
    <source>
        <dbReference type="EMBL" id="KAL3691268.1"/>
    </source>
</evidence>
<sequence length="245" mass="27671">MRPGPDFPHKAFYGICRRNNEGVSSAAKNATKKSRRRIGAFSVPGVQWVYTAARCKAEGASAVTRNMSLTLEKLKPHITQGNLYTAEDWKDIPLWGTSWGSRDDESRKADSQAKRLQWEDGSGYMVLGDLTEAEGMNLAKWEQRRIKGAERMYQCHNSSIRPCKSTEETEKSRLYNPVEVISFKVGQGRSTRVKVENLSEGAELMACRWVNDSTFFAAANGQIRRMLMHNKELIQEKDWTMGGNG</sequence>
<dbReference type="Proteomes" id="UP001633002">
    <property type="component" value="Unassembled WGS sequence"/>
</dbReference>
<keyword evidence="2" id="KW-1185">Reference proteome</keyword>
<dbReference type="AlphaFoldDB" id="A0ABD3HIL3"/>
<gene>
    <name evidence="1" type="ORF">R1sor_004919</name>
</gene>